<accession>A0A3L7AJ24</accession>
<feature type="transmembrane region" description="Helical" evidence="5">
    <location>
        <begin position="71"/>
        <end position="91"/>
    </location>
</feature>
<evidence type="ECO:0000313" key="8">
    <source>
        <dbReference type="Proteomes" id="UP000269438"/>
    </source>
</evidence>
<keyword evidence="3" id="KW-0902">Two-component regulatory system</keyword>
<dbReference type="GO" id="GO:0000160">
    <property type="term" value="P:phosphorelay signal transduction system"/>
    <property type="evidence" value="ECO:0007669"/>
    <property type="project" value="UniProtKB-KW"/>
</dbReference>
<evidence type="ECO:0000256" key="4">
    <source>
        <dbReference type="SAM" id="MobiDB-lite"/>
    </source>
</evidence>
<feature type="domain" description="Histidine kinase/HSP90-like ATPase" evidence="6">
    <location>
        <begin position="333"/>
        <end position="420"/>
    </location>
</feature>
<dbReference type="SUPFAM" id="SSF55874">
    <property type="entry name" value="ATPase domain of HSP90 chaperone/DNA topoisomerase II/histidine kinase"/>
    <property type="match status" value="1"/>
</dbReference>
<protein>
    <submittedName>
        <fullName evidence="7">Histidine kinase</fullName>
    </submittedName>
</protein>
<keyword evidence="5" id="KW-1133">Transmembrane helix</keyword>
<feature type="transmembrane region" description="Helical" evidence="5">
    <location>
        <begin position="122"/>
        <end position="146"/>
    </location>
</feature>
<dbReference type="PANTHER" id="PTHR24421">
    <property type="entry name" value="NITRATE/NITRITE SENSOR PROTEIN NARX-RELATED"/>
    <property type="match status" value="1"/>
</dbReference>
<dbReference type="Gene3D" id="3.30.565.10">
    <property type="entry name" value="Histidine kinase-like ATPase, C-terminal domain"/>
    <property type="match status" value="1"/>
</dbReference>
<keyword evidence="5" id="KW-0812">Transmembrane</keyword>
<dbReference type="EMBL" id="RCUY01000013">
    <property type="protein sequence ID" value="RLP80217.1"/>
    <property type="molecule type" value="Genomic_DNA"/>
</dbReference>
<feature type="transmembrane region" description="Helical" evidence="5">
    <location>
        <begin position="98"/>
        <end position="116"/>
    </location>
</feature>
<evidence type="ECO:0000313" key="7">
    <source>
        <dbReference type="EMBL" id="RLP80217.1"/>
    </source>
</evidence>
<dbReference type="CDD" id="cd16917">
    <property type="entry name" value="HATPase_UhpB-NarQ-NarX-like"/>
    <property type="match status" value="1"/>
</dbReference>
<keyword evidence="5" id="KW-0472">Membrane</keyword>
<dbReference type="InterPro" id="IPR050482">
    <property type="entry name" value="Sensor_HK_TwoCompSys"/>
</dbReference>
<evidence type="ECO:0000259" key="6">
    <source>
        <dbReference type="Pfam" id="PF02518"/>
    </source>
</evidence>
<reference evidence="7 8" key="1">
    <citation type="submission" date="2018-10" db="EMBL/GenBank/DDBJ databases">
        <authorList>
            <person name="Li J."/>
        </authorList>
    </citation>
    <scope>NUCLEOTIDE SEQUENCE [LARGE SCALE GENOMIC DNA]</scope>
    <source>
        <strain evidence="7 8">JCM 11654</strain>
    </source>
</reference>
<dbReference type="AlphaFoldDB" id="A0A3L7AJ24"/>
<gene>
    <name evidence="7" type="ORF">D9V34_14220</name>
</gene>
<feature type="transmembrane region" description="Helical" evidence="5">
    <location>
        <begin position="43"/>
        <end position="65"/>
    </location>
</feature>
<organism evidence="7 8">
    <name type="scientific">Mycetocola lacteus</name>
    <dbReference type="NCBI Taxonomy" id="76637"/>
    <lineage>
        <taxon>Bacteria</taxon>
        <taxon>Bacillati</taxon>
        <taxon>Actinomycetota</taxon>
        <taxon>Actinomycetes</taxon>
        <taxon>Micrococcales</taxon>
        <taxon>Microbacteriaceae</taxon>
        <taxon>Mycetocola</taxon>
    </lineage>
</organism>
<proteinExistence type="predicted"/>
<dbReference type="Proteomes" id="UP000269438">
    <property type="component" value="Unassembled WGS sequence"/>
</dbReference>
<comment type="caution">
    <text evidence="7">The sequence shown here is derived from an EMBL/GenBank/DDBJ whole genome shotgun (WGS) entry which is preliminary data.</text>
</comment>
<evidence type="ECO:0000256" key="2">
    <source>
        <dbReference type="ARBA" id="ARBA00022777"/>
    </source>
</evidence>
<dbReference type="Pfam" id="PF02518">
    <property type="entry name" value="HATPase_c"/>
    <property type="match status" value="1"/>
</dbReference>
<feature type="transmembrane region" description="Helical" evidence="5">
    <location>
        <begin position="178"/>
        <end position="198"/>
    </location>
</feature>
<evidence type="ECO:0000256" key="5">
    <source>
        <dbReference type="SAM" id="Phobius"/>
    </source>
</evidence>
<sequence length="421" mass="44561">MDPEDATTPELPGRHLGRAPRRSPALGLSEADHSRFLWQRARLLSGTTLSFAIAAELTVLLAVFAPGAMTTTGLGITLSLILMHLAAHVMLAGRPSMFRVLTAFGLGQAVMLVLWNDPAGKSAVATITAVIAIAGWGLGSVATILVSTRGETLILAGLFAATLAHLMIALHAMQTSVFAPLVLVLGSWAVSLAFGIWLNQTFPRIMRRISGIGGAYLAERQGSEREAQRHRDARLLHDTVLATLTLLAHSGRGVDENALRAQAASDGKLLERLRTGEEVHPQASGDYLLTTTEASAPDYELKLLRERFERAGLTVSIHGSANLSAYTHSGQAILLALAEALENVRRHAGVSTADVTLSETDTVVRAVVTDSGVGFDPNAERDPNRLGMSESIIGRVGEVGGTARVFSAPGAGTTIMLEVPR</sequence>
<feature type="region of interest" description="Disordered" evidence="4">
    <location>
        <begin position="1"/>
        <end position="25"/>
    </location>
</feature>
<evidence type="ECO:0000256" key="3">
    <source>
        <dbReference type="ARBA" id="ARBA00023012"/>
    </source>
</evidence>
<dbReference type="InterPro" id="IPR003594">
    <property type="entry name" value="HATPase_dom"/>
</dbReference>
<feature type="transmembrane region" description="Helical" evidence="5">
    <location>
        <begin position="153"/>
        <end position="172"/>
    </location>
</feature>
<evidence type="ECO:0000256" key="1">
    <source>
        <dbReference type="ARBA" id="ARBA00022679"/>
    </source>
</evidence>
<dbReference type="InterPro" id="IPR036890">
    <property type="entry name" value="HATPase_C_sf"/>
</dbReference>
<dbReference type="OrthoDB" id="5125370at2"/>
<name>A0A3L7AJ24_9MICO</name>
<keyword evidence="2 7" id="KW-0418">Kinase</keyword>
<dbReference type="RefSeq" id="WP_121689156.1">
    <property type="nucleotide sequence ID" value="NZ_RCUY01000013.1"/>
</dbReference>
<dbReference type="GO" id="GO:0016301">
    <property type="term" value="F:kinase activity"/>
    <property type="evidence" value="ECO:0007669"/>
    <property type="project" value="UniProtKB-KW"/>
</dbReference>
<keyword evidence="1" id="KW-0808">Transferase</keyword>
<keyword evidence="8" id="KW-1185">Reference proteome</keyword>